<feature type="DNA-binding region" description="OmpR/PhoB-type" evidence="7">
    <location>
        <begin position="125"/>
        <end position="223"/>
    </location>
</feature>
<name>A0A5K7ZT15_9BACT</name>
<dbReference type="GO" id="GO:0006355">
    <property type="term" value="P:regulation of DNA-templated transcription"/>
    <property type="evidence" value="ECO:0007669"/>
    <property type="project" value="InterPro"/>
</dbReference>
<evidence type="ECO:0000256" key="3">
    <source>
        <dbReference type="ARBA" id="ARBA00023015"/>
    </source>
</evidence>
<keyword evidence="4 7" id="KW-0238">DNA-binding</keyword>
<dbReference type="AlphaFoldDB" id="A0A5K7ZT15"/>
<evidence type="ECO:0000256" key="7">
    <source>
        <dbReference type="PROSITE-ProRule" id="PRU01091"/>
    </source>
</evidence>
<dbReference type="InterPro" id="IPR006291">
    <property type="entry name" value="CusR-like"/>
</dbReference>
<evidence type="ECO:0000259" key="9">
    <source>
        <dbReference type="PROSITE" id="PS51755"/>
    </source>
</evidence>
<dbReference type="InterPro" id="IPR011006">
    <property type="entry name" value="CheY-like_superfamily"/>
</dbReference>
<dbReference type="NCBIfam" id="TIGR01387">
    <property type="entry name" value="cztR_silR_copR"/>
    <property type="match status" value="1"/>
</dbReference>
<dbReference type="GO" id="GO:0000156">
    <property type="term" value="F:phosphorelay response regulator activity"/>
    <property type="evidence" value="ECO:0007669"/>
    <property type="project" value="TreeGrafter"/>
</dbReference>
<evidence type="ECO:0000256" key="6">
    <source>
        <dbReference type="PROSITE-ProRule" id="PRU00169"/>
    </source>
</evidence>
<dbReference type="CDD" id="cd00383">
    <property type="entry name" value="trans_reg_C"/>
    <property type="match status" value="1"/>
</dbReference>
<dbReference type="InterPro" id="IPR036388">
    <property type="entry name" value="WH-like_DNA-bd_sf"/>
</dbReference>
<dbReference type="PROSITE" id="PS50110">
    <property type="entry name" value="RESPONSE_REGULATORY"/>
    <property type="match status" value="1"/>
</dbReference>
<dbReference type="FunFam" id="3.40.50.2300:FF:000001">
    <property type="entry name" value="DNA-binding response regulator PhoB"/>
    <property type="match status" value="1"/>
</dbReference>
<feature type="domain" description="Response regulatory" evidence="8">
    <location>
        <begin position="2"/>
        <end position="116"/>
    </location>
</feature>
<dbReference type="PANTHER" id="PTHR48111:SF22">
    <property type="entry name" value="REGULATOR OF RPOS"/>
    <property type="match status" value="1"/>
</dbReference>
<dbReference type="Gene3D" id="3.40.50.2300">
    <property type="match status" value="1"/>
</dbReference>
<dbReference type="CDD" id="cd19935">
    <property type="entry name" value="REC_OmpR_CusR-like"/>
    <property type="match status" value="1"/>
</dbReference>
<organism evidence="10 11">
    <name type="scientific">Desulfosarcina ovata subsp. sediminis</name>
    <dbReference type="NCBI Taxonomy" id="885957"/>
    <lineage>
        <taxon>Bacteria</taxon>
        <taxon>Pseudomonadati</taxon>
        <taxon>Thermodesulfobacteriota</taxon>
        <taxon>Desulfobacteria</taxon>
        <taxon>Desulfobacterales</taxon>
        <taxon>Desulfosarcinaceae</taxon>
        <taxon>Desulfosarcina</taxon>
    </lineage>
</organism>
<dbReference type="SMART" id="SM00862">
    <property type="entry name" value="Trans_reg_C"/>
    <property type="match status" value="1"/>
</dbReference>
<dbReference type="GO" id="GO:0000976">
    <property type="term" value="F:transcription cis-regulatory region binding"/>
    <property type="evidence" value="ECO:0007669"/>
    <property type="project" value="TreeGrafter"/>
</dbReference>
<dbReference type="Gene3D" id="1.10.10.10">
    <property type="entry name" value="Winged helix-like DNA-binding domain superfamily/Winged helix DNA-binding domain"/>
    <property type="match status" value="1"/>
</dbReference>
<keyword evidence="3" id="KW-0805">Transcription regulation</keyword>
<proteinExistence type="predicted"/>
<dbReference type="RefSeq" id="WP_155323579.1">
    <property type="nucleotide sequence ID" value="NZ_AP021876.1"/>
</dbReference>
<dbReference type="SUPFAM" id="SSF52172">
    <property type="entry name" value="CheY-like"/>
    <property type="match status" value="1"/>
</dbReference>
<evidence type="ECO:0000313" key="11">
    <source>
        <dbReference type="Proteomes" id="UP000425960"/>
    </source>
</evidence>
<dbReference type="EMBL" id="AP021876">
    <property type="protein sequence ID" value="BBO83332.1"/>
    <property type="molecule type" value="Genomic_DNA"/>
</dbReference>
<feature type="modified residue" description="4-aspartylphosphate" evidence="6">
    <location>
        <position position="51"/>
    </location>
</feature>
<dbReference type="GO" id="GO:0005829">
    <property type="term" value="C:cytosol"/>
    <property type="evidence" value="ECO:0007669"/>
    <property type="project" value="TreeGrafter"/>
</dbReference>
<keyword evidence="1 6" id="KW-0597">Phosphoprotein</keyword>
<dbReference type="Proteomes" id="UP000425960">
    <property type="component" value="Chromosome"/>
</dbReference>
<dbReference type="FunFam" id="1.10.10.10:FF:000005">
    <property type="entry name" value="Two-component system response regulator"/>
    <property type="match status" value="1"/>
</dbReference>
<evidence type="ECO:0000259" key="8">
    <source>
        <dbReference type="PROSITE" id="PS50110"/>
    </source>
</evidence>
<dbReference type="SMART" id="SM00448">
    <property type="entry name" value="REC"/>
    <property type="match status" value="1"/>
</dbReference>
<evidence type="ECO:0000256" key="2">
    <source>
        <dbReference type="ARBA" id="ARBA00023012"/>
    </source>
</evidence>
<sequence length="225" mass="25422">MHVLIVEDDGGTRRFLEKGLKEAGFAVDAVATGEDGLHMAIHTLYDLIILDVMLPGPDGYEVLAALRNRRIETPVLFLTAKDRKSDIVHGLELGADDYLIKPFSFAELLARIRAVARRGQATSPDQEIVIGDLVLDRLKREVHRDGKKIELTAKEFQLLEYMMRNPGYVLTRTMILEQVWGYNFDTQSNIIDVHINRLRAKVDKGFGKKMLRTIRGMGYVIETAA</sequence>
<accession>A0A5K7ZT15</accession>
<dbReference type="KEGG" id="dov:DSCO28_38980"/>
<dbReference type="InterPro" id="IPR001789">
    <property type="entry name" value="Sig_transdc_resp-reg_receiver"/>
</dbReference>
<keyword evidence="2" id="KW-0902">Two-component regulatory system</keyword>
<evidence type="ECO:0000256" key="1">
    <source>
        <dbReference type="ARBA" id="ARBA00022553"/>
    </source>
</evidence>
<reference evidence="10 11" key="1">
    <citation type="submission" date="2019-11" db="EMBL/GenBank/DDBJ databases">
        <title>Comparative genomics of hydrocarbon-degrading Desulfosarcina strains.</title>
        <authorList>
            <person name="Watanabe M."/>
            <person name="Kojima H."/>
            <person name="Fukui M."/>
        </authorList>
    </citation>
    <scope>NUCLEOTIDE SEQUENCE [LARGE SCALE GENOMIC DNA]</scope>
    <source>
        <strain evidence="10 11">28bB2T</strain>
    </source>
</reference>
<dbReference type="PANTHER" id="PTHR48111">
    <property type="entry name" value="REGULATOR OF RPOS"/>
    <property type="match status" value="1"/>
</dbReference>
<dbReference type="PROSITE" id="PS51755">
    <property type="entry name" value="OMPR_PHOB"/>
    <property type="match status" value="1"/>
</dbReference>
<dbReference type="GO" id="GO:0032993">
    <property type="term" value="C:protein-DNA complex"/>
    <property type="evidence" value="ECO:0007669"/>
    <property type="project" value="TreeGrafter"/>
</dbReference>
<evidence type="ECO:0000256" key="4">
    <source>
        <dbReference type="ARBA" id="ARBA00023125"/>
    </source>
</evidence>
<evidence type="ECO:0000313" key="10">
    <source>
        <dbReference type="EMBL" id="BBO83332.1"/>
    </source>
</evidence>
<dbReference type="Pfam" id="PF00486">
    <property type="entry name" value="Trans_reg_C"/>
    <property type="match status" value="1"/>
</dbReference>
<dbReference type="InterPro" id="IPR039420">
    <property type="entry name" value="WalR-like"/>
</dbReference>
<evidence type="ECO:0000256" key="5">
    <source>
        <dbReference type="ARBA" id="ARBA00023163"/>
    </source>
</evidence>
<protein>
    <submittedName>
        <fullName evidence="10">DNA-binding response regulator</fullName>
    </submittedName>
</protein>
<feature type="domain" description="OmpR/PhoB-type" evidence="9">
    <location>
        <begin position="125"/>
        <end position="223"/>
    </location>
</feature>
<keyword evidence="5" id="KW-0804">Transcription</keyword>
<dbReference type="InterPro" id="IPR001867">
    <property type="entry name" value="OmpR/PhoB-type_DNA-bd"/>
</dbReference>
<dbReference type="Pfam" id="PF00072">
    <property type="entry name" value="Response_reg"/>
    <property type="match status" value="1"/>
</dbReference>
<gene>
    <name evidence="10" type="ORF">DSCO28_38980</name>
</gene>
<dbReference type="Gene3D" id="6.10.250.690">
    <property type="match status" value="1"/>
</dbReference>